<proteinExistence type="predicted"/>
<dbReference type="AlphaFoldDB" id="A0A9X5IRW1"/>
<evidence type="ECO:0000256" key="1">
    <source>
        <dbReference type="SAM" id="MobiDB-lite"/>
    </source>
</evidence>
<accession>A0A9X5IRW1</accession>
<comment type="caution">
    <text evidence="2">The sequence shown here is derived from an EMBL/GenBank/DDBJ whole genome shotgun (WGS) entry which is preliminary data.</text>
</comment>
<evidence type="ECO:0000313" key="2">
    <source>
        <dbReference type="EMBL" id="NKX94025.1"/>
    </source>
</evidence>
<feature type="region of interest" description="Disordered" evidence="1">
    <location>
        <begin position="31"/>
        <end position="60"/>
    </location>
</feature>
<organism evidence="2 3">
    <name type="scientific">Sanguibacter hominis ATCC BAA-789</name>
    <dbReference type="NCBI Taxonomy" id="1312740"/>
    <lineage>
        <taxon>Bacteria</taxon>
        <taxon>Bacillati</taxon>
        <taxon>Actinomycetota</taxon>
        <taxon>Actinomycetes</taxon>
        <taxon>Micrococcales</taxon>
        <taxon>Sanguibacteraceae</taxon>
        <taxon>Sanguibacter</taxon>
    </lineage>
</organism>
<dbReference type="Proteomes" id="UP000774283">
    <property type="component" value="Unassembled WGS sequence"/>
</dbReference>
<dbReference type="RefSeq" id="WP_168448083.1">
    <property type="nucleotide sequence ID" value="NZ_JAAXOW010000004.1"/>
</dbReference>
<protein>
    <submittedName>
        <fullName evidence="2">Uncharacterized protein</fullName>
    </submittedName>
</protein>
<gene>
    <name evidence="2" type="ORF">HF995_12225</name>
</gene>
<evidence type="ECO:0000313" key="3">
    <source>
        <dbReference type="Proteomes" id="UP000774283"/>
    </source>
</evidence>
<sequence length="60" mass="6973">MDLRVMTYNIKSLELDGAAARRVVRAQLRALRRDERASSRAGETPTKRRWDGHDHEPVRT</sequence>
<dbReference type="EMBL" id="JAAXOW010000004">
    <property type="protein sequence ID" value="NKX94025.1"/>
    <property type="molecule type" value="Genomic_DNA"/>
</dbReference>
<feature type="compositionally biased region" description="Basic and acidic residues" evidence="1">
    <location>
        <begin position="45"/>
        <end position="60"/>
    </location>
</feature>
<name>A0A9X5IRW1_9MICO</name>
<reference evidence="2 3" key="1">
    <citation type="submission" date="2020-04" db="EMBL/GenBank/DDBJ databases">
        <title>MicrobeNet Type strains.</title>
        <authorList>
            <person name="Nicholson A.C."/>
        </authorList>
    </citation>
    <scope>NUCLEOTIDE SEQUENCE [LARGE SCALE GENOMIC DNA]</scope>
    <source>
        <strain evidence="2 3">ATCC BAA-789</strain>
    </source>
</reference>
<keyword evidence="3" id="KW-1185">Reference proteome</keyword>